<keyword evidence="2" id="KW-0597">Phosphoprotein</keyword>
<comment type="caution">
    <text evidence="4">The sequence shown here is derived from an EMBL/GenBank/DDBJ whole genome shotgun (WGS) entry which is preliminary data.</text>
</comment>
<dbReference type="Pfam" id="PF00550">
    <property type="entry name" value="PP-binding"/>
    <property type="match status" value="1"/>
</dbReference>
<name>A0ABW5JZP7_9FLAO</name>
<dbReference type="PANTHER" id="PTHR20863:SF76">
    <property type="entry name" value="CARRIER DOMAIN-CONTAINING PROTEIN"/>
    <property type="match status" value="1"/>
</dbReference>
<gene>
    <name evidence="4" type="ORF">ACFSSB_03025</name>
</gene>
<keyword evidence="5" id="KW-1185">Reference proteome</keyword>
<sequence>MKNSIKNTILSHFRDVKPKLKIASHDANFKQELGVDSLDMAEFIARIEQEYRIEIPDTDWPQIATVNLLAEYIHNAGN</sequence>
<dbReference type="InterPro" id="IPR036736">
    <property type="entry name" value="ACP-like_sf"/>
</dbReference>
<feature type="domain" description="Carrier" evidence="3">
    <location>
        <begin position="1"/>
        <end position="77"/>
    </location>
</feature>
<dbReference type="InterPro" id="IPR003231">
    <property type="entry name" value="ACP"/>
</dbReference>
<evidence type="ECO:0000259" key="3">
    <source>
        <dbReference type="PROSITE" id="PS50075"/>
    </source>
</evidence>
<dbReference type="SUPFAM" id="SSF47336">
    <property type="entry name" value="ACP-like"/>
    <property type="match status" value="1"/>
</dbReference>
<dbReference type="Proteomes" id="UP001597467">
    <property type="component" value="Unassembled WGS sequence"/>
</dbReference>
<dbReference type="EMBL" id="JBHULM010000007">
    <property type="protein sequence ID" value="MFD2541278.1"/>
    <property type="molecule type" value="Genomic_DNA"/>
</dbReference>
<organism evidence="4 5">
    <name type="scientific">Lacinutrix gracilariae</name>
    <dbReference type="NCBI Taxonomy" id="1747198"/>
    <lineage>
        <taxon>Bacteria</taxon>
        <taxon>Pseudomonadati</taxon>
        <taxon>Bacteroidota</taxon>
        <taxon>Flavobacteriia</taxon>
        <taxon>Flavobacteriales</taxon>
        <taxon>Flavobacteriaceae</taxon>
        <taxon>Lacinutrix</taxon>
    </lineage>
</organism>
<dbReference type="Gene3D" id="1.10.1200.10">
    <property type="entry name" value="ACP-like"/>
    <property type="match status" value="1"/>
</dbReference>
<evidence type="ECO:0000256" key="2">
    <source>
        <dbReference type="ARBA" id="ARBA00022553"/>
    </source>
</evidence>
<reference evidence="5" key="1">
    <citation type="journal article" date="2019" name="Int. J. Syst. Evol. Microbiol.">
        <title>The Global Catalogue of Microorganisms (GCM) 10K type strain sequencing project: providing services to taxonomists for standard genome sequencing and annotation.</title>
        <authorList>
            <consortium name="The Broad Institute Genomics Platform"/>
            <consortium name="The Broad Institute Genome Sequencing Center for Infectious Disease"/>
            <person name="Wu L."/>
            <person name="Ma J."/>
        </authorList>
    </citation>
    <scope>NUCLEOTIDE SEQUENCE [LARGE SCALE GENOMIC DNA]</scope>
    <source>
        <strain evidence="5">KCTC 42808</strain>
    </source>
</reference>
<evidence type="ECO:0000256" key="1">
    <source>
        <dbReference type="ARBA" id="ARBA00022450"/>
    </source>
</evidence>
<evidence type="ECO:0000313" key="4">
    <source>
        <dbReference type="EMBL" id="MFD2541278.1"/>
    </source>
</evidence>
<proteinExistence type="predicted"/>
<keyword evidence="1" id="KW-0596">Phosphopantetheine</keyword>
<accession>A0ABW5JZP7</accession>
<evidence type="ECO:0000313" key="5">
    <source>
        <dbReference type="Proteomes" id="UP001597467"/>
    </source>
</evidence>
<protein>
    <submittedName>
        <fullName evidence="4">Acyl carrier protein</fullName>
    </submittedName>
</protein>
<dbReference type="RefSeq" id="WP_379900817.1">
    <property type="nucleotide sequence ID" value="NZ_JBHULM010000007.1"/>
</dbReference>
<dbReference type="PROSITE" id="PS50075">
    <property type="entry name" value="CARRIER"/>
    <property type="match status" value="1"/>
</dbReference>
<dbReference type="PANTHER" id="PTHR20863">
    <property type="entry name" value="ACYL CARRIER PROTEIN"/>
    <property type="match status" value="1"/>
</dbReference>
<dbReference type="InterPro" id="IPR009081">
    <property type="entry name" value="PP-bd_ACP"/>
</dbReference>